<dbReference type="EMBL" id="JAEMUK010000006">
    <property type="protein sequence ID" value="MBJ7542450.1"/>
    <property type="molecule type" value="Genomic_DNA"/>
</dbReference>
<gene>
    <name evidence="2" type="ORF">JDN41_02645</name>
</gene>
<organism evidence="2 3">
    <name type="scientific">Rhodomicrobium udaipurense</name>
    <dbReference type="NCBI Taxonomy" id="1202716"/>
    <lineage>
        <taxon>Bacteria</taxon>
        <taxon>Pseudomonadati</taxon>
        <taxon>Pseudomonadota</taxon>
        <taxon>Alphaproteobacteria</taxon>
        <taxon>Hyphomicrobiales</taxon>
        <taxon>Hyphomicrobiaceae</taxon>
        <taxon>Rhodomicrobium</taxon>
    </lineage>
</organism>
<evidence type="ECO:0000256" key="1">
    <source>
        <dbReference type="SAM" id="SignalP"/>
    </source>
</evidence>
<evidence type="ECO:0000313" key="2">
    <source>
        <dbReference type="EMBL" id="MBJ7542450.1"/>
    </source>
</evidence>
<feature type="chain" id="PRO_5034526011" evidence="1">
    <location>
        <begin position="26"/>
        <end position="140"/>
    </location>
</feature>
<dbReference type="Proteomes" id="UP000623250">
    <property type="component" value="Unassembled WGS sequence"/>
</dbReference>
<keyword evidence="1" id="KW-0732">Signal</keyword>
<comment type="caution">
    <text evidence="2">The sequence shown here is derived from an EMBL/GenBank/DDBJ whole genome shotgun (WGS) entry which is preliminary data.</text>
</comment>
<name>A0A8I1GFQ5_9HYPH</name>
<protein>
    <submittedName>
        <fullName evidence="2">Uncharacterized protein</fullName>
    </submittedName>
</protein>
<dbReference type="AlphaFoldDB" id="A0A8I1GFQ5"/>
<accession>A0A8I1GFQ5</accession>
<proteinExistence type="predicted"/>
<evidence type="ECO:0000313" key="3">
    <source>
        <dbReference type="Proteomes" id="UP000623250"/>
    </source>
</evidence>
<reference evidence="2 3" key="1">
    <citation type="submission" date="2020-12" db="EMBL/GenBank/DDBJ databases">
        <title>Revised draft genomes of Rhodomicrobium vannielii ATCC 17100 and Rhodomicrobium udaipurense JA643.</title>
        <authorList>
            <person name="Conners E.M."/>
            <person name="Davenport E.J."/>
            <person name="Bose A."/>
        </authorList>
    </citation>
    <scope>NUCLEOTIDE SEQUENCE [LARGE SCALE GENOMIC DNA]</scope>
    <source>
        <strain evidence="2 3">JA643</strain>
    </source>
</reference>
<feature type="signal peptide" evidence="1">
    <location>
        <begin position="1"/>
        <end position="25"/>
    </location>
</feature>
<sequence>MFIRASAKGGGLVVALAVTVGSATAADWSIAAKSGESIDLFPVYGVANCRSMLTAKPEVEVLQDVPSVTLSVREDEVKPVKFNCPNKVKGGVVVVTVGQVEKPLEGEIVFRVLFQGRQGKHQAGHKLKVSLFPAPAPKPQ</sequence>
<keyword evidence="3" id="KW-1185">Reference proteome</keyword>